<evidence type="ECO:0000313" key="3">
    <source>
        <dbReference type="Proteomes" id="UP000184305"/>
    </source>
</evidence>
<reference evidence="3" key="1">
    <citation type="submission" date="2016-11" db="EMBL/GenBank/DDBJ databases">
        <authorList>
            <person name="Varghese N."/>
            <person name="Submissions S."/>
        </authorList>
    </citation>
    <scope>NUCLEOTIDE SEQUENCE [LARGE SCALE GENOMIC DNA]</scope>
    <source>
        <strain evidence="3">CECT 8089</strain>
    </source>
</reference>
<gene>
    <name evidence="2" type="ORF">SAMN05216288_1468</name>
</gene>
<evidence type="ECO:0000256" key="1">
    <source>
        <dbReference type="SAM" id="Phobius"/>
    </source>
</evidence>
<dbReference type="AlphaFoldDB" id="A0A1M6Z2Q0"/>
<dbReference type="EMBL" id="FRBQ01000001">
    <property type="protein sequence ID" value="SHL24801.1"/>
    <property type="molecule type" value="Genomic_DNA"/>
</dbReference>
<keyword evidence="3" id="KW-1185">Reference proteome</keyword>
<keyword evidence="1" id="KW-1133">Transmembrane helix</keyword>
<protein>
    <recommendedName>
        <fullName evidence="4">DUF4760 domain-containing protein</fullName>
    </recommendedName>
</protein>
<dbReference type="RefSeq" id="WP_073262738.1">
    <property type="nucleotide sequence ID" value="NZ_FRBQ01000001.1"/>
</dbReference>
<name>A0A1M6Z2Q0_9GAMM</name>
<organism evidence="2 3">
    <name type="scientific">Phytopseudomonas punonensis</name>
    <dbReference type="NCBI Taxonomy" id="1220495"/>
    <lineage>
        <taxon>Bacteria</taxon>
        <taxon>Pseudomonadati</taxon>
        <taxon>Pseudomonadota</taxon>
        <taxon>Gammaproteobacteria</taxon>
        <taxon>Pseudomonadales</taxon>
        <taxon>Pseudomonadaceae</taxon>
        <taxon>Phytopseudomonas</taxon>
    </lineage>
</organism>
<dbReference type="Proteomes" id="UP000184305">
    <property type="component" value="Unassembled WGS sequence"/>
</dbReference>
<evidence type="ECO:0000313" key="2">
    <source>
        <dbReference type="EMBL" id="SHL24801.1"/>
    </source>
</evidence>
<keyword evidence="1" id="KW-0472">Membrane</keyword>
<sequence>MVTTLEIIDSAIKIGLGAIISGITMFVVTNKNQRHELFKMARDDRKNLLREISSKLEEASAALNRGIHSYSGINGDNPDGLKLILESYITINQAKAIASLSGANKLFKEVEIYSNSVLDLYLYTRDNRDLDSDKANDLVLKMNTSWEKMHPLLAEAYEAVVKSA</sequence>
<evidence type="ECO:0008006" key="4">
    <source>
        <dbReference type="Google" id="ProtNLM"/>
    </source>
</evidence>
<keyword evidence="1" id="KW-0812">Transmembrane</keyword>
<dbReference type="OrthoDB" id="6197127at2"/>
<feature type="transmembrane region" description="Helical" evidence="1">
    <location>
        <begin position="12"/>
        <end position="30"/>
    </location>
</feature>
<proteinExistence type="predicted"/>
<accession>A0A1M6Z2Q0</accession>